<dbReference type="Gene3D" id="3.40.50.2000">
    <property type="entry name" value="Glycogen Phosphorylase B"/>
    <property type="match status" value="2"/>
</dbReference>
<keyword evidence="3" id="KW-0808">Transferase</keyword>
<dbReference type="InterPro" id="IPR050194">
    <property type="entry name" value="Glycosyltransferase_grp1"/>
</dbReference>
<dbReference type="Pfam" id="PF00534">
    <property type="entry name" value="Glycos_transf_1"/>
    <property type="match status" value="1"/>
</dbReference>
<dbReference type="InterPro" id="IPR028098">
    <property type="entry name" value="Glyco_trans_4-like_N"/>
</dbReference>
<feature type="domain" description="Glycosyltransferase subfamily 4-like N-terminal" evidence="2">
    <location>
        <begin position="19"/>
        <end position="200"/>
    </location>
</feature>
<evidence type="ECO:0000259" key="2">
    <source>
        <dbReference type="Pfam" id="PF13579"/>
    </source>
</evidence>
<dbReference type="EMBL" id="PUBV01000012">
    <property type="protein sequence ID" value="PWB07463.1"/>
    <property type="molecule type" value="Genomic_DNA"/>
</dbReference>
<evidence type="ECO:0000313" key="3">
    <source>
        <dbReference type="EMBL" id="PWB07463.1"/>
    </source>
</evidence>
<dbReference type="PANTHER" id="PTHR45947">
    <property type="entry name" value="SULFOQUINOVOSYL TRANSFERASE SQD2"/>
    <property type="match status" value="1"/>
</dbReference>
<organism evidence="3 4">
    <name type="scientific">Paramuribaculum intestinale</name>
    <dbReference type="NCBI Taxonomy" id="2094151"/>
    <lineage>
        <taxon>Bacteria</taxon>
        <taxon>Pseudomonadati</taxon>
        <taxon>Bacteroidota</taxon>
        <taxon>Bacteroidia</taxon>
        <taxon>Bacteroidales</taxon>
        <taxon>Muribaculaceae</taxon>
        <taxon>Paramuribaculum</taxon>
    </lineage>
</organism>
<name>A0A2V1ISG0_9BACT</name>
<dbReference type="PANTHER" id="PTHR45947:SF3">
    <property type="entry name" value="SULFOQUINOVOSYL TRANSFERASE SQD2"/>
    <property type="match status" value="1"/>
</dbReference>
<dbReference type="InterPro" id="IPR001296">
    <property type="entry name" value="Glyco_trans_1"/>
</dbReference>
<dbReference type="Proteomes" id="UP000244925">
    <property type="component" value="Unassembled WGS sequence"/>
</dbReference>
<dbReference type="AlphaFoldDB" id="A0A2V1ISG0"/>
<comment type="caution">
    <text evidence="3">The sequence shown here is derived from an EMBL/GenBank/DDBJ whole genome shotgun (WGS) entry which is preliminary data.</text>
</comment>
<keyword evidence="4" id="KW-1185">Reference proteome</keyword>
<evidence type="ECO:0000313" key="4">
    <source>
        <dbReference type="Proteomes" id="UP000244925"/>
    </source>
</evidence>
<evidence type="ECO:0000259" key="1">
    <source>
        <dbReference type="Pfam" id="PF00534"/>
    </source>
</evidence>
<feature type="domain" description="Glycosyl transferase family 1" evidence="1">
    <location>
        <begin position="225"/>
        <end position="366"/>
    </location>
</feature>
<dbReference type="Pfam" id="PF13579">
    <property type="entry name" value="Glyco_trans_4_4"/>
    <property type="match status" value="1"/>
</dbReference>
<gene>
    <name evidence="3" type="ORF">C5O25_07060</name>
</gene>
<reference evidence="4" key="1">
    <citation type="submission" date="2018-02" db="EMBL/GenBank/DDBJ databases">
        <authorList>
            <person name="Clavel T."/>
            <person name="Strowig T."/>
        </authorList>
    </citation>
    <scope>NUCLEOTIDE SEQUENCE [LARGE SCALE GENOMIC DNA]</scope>
    <source>
        <strain evidence="4">DSM 100764</strain>
    </source>
</reference>
<sequence>MKVLIVTPHFYPENFKCNDMAFELNKRGHDVTVMTAIPDYPAGKYHAGYGIFKRRRECVNGVKIHRSFIIPRGSGSSIRLALNYISYSLFSTIKALWFGLIHKYDTIIVHETSPVMVGIPAAIIKRLQHIPMVFWVLDLWPESLSAAGGINNKLILGLFNKLTRCLYENSDMILIGSKGYRTSINNKGAFDAKIHYFPNWVENELASDLIINDGIPKLPDGFNVMIAGNMGDAQDLPHVMDAATKLRDSNINFIFVGNGRKKSYVEEFARNHGLHKQVFCLGQFPLAAMPSLFSQADVLFMALKDDPIFALTVPSRLQAYMSSGKPVISMINGEGAELIQEADCGWSVPAGDSEALAELLKKISLLDKSKLVSKGLNGKRYSELHFNFEQCIDNLEQFIKLGNHKEIQAKHK</sequence>
<dbReference type="GeneID" id="93424646"/>
<dbReference type="GO" id="GO:0016758">
    <property type="term" value="F:hexosyltransferase activity"/>
    <property type="evidence" value="ECO:0007669"/>
    <property type="project" value="TreeGrafter"/>
</dbReference>
<protein>
    <submittedName>
        <fullName evidence="3">Glycosyltransferase WbuB</fullName>
    </submittedName>
</protein>
<proteinExistence type="predicted"/>
<dbReference type="SUPFAM" id="SSF53756">
    <property type="entry name" value="UDP-Glycosyltransferase/glycogen phosphorylase"/>
    <property type="match status" value="1"/>
</dbReference>
<dbReference type="CDD" id="cd03794">
    <property type="entry name" value="GT4_WbuB-like"/>
    <property type="match status" value="1"/>
</dbReference>
<dbReference type="RefSeq" id="WP_107036042.1">
    <property type="nucleotide sequence ID" value="NZ_CAOOML010000003.1"/>
</dbReference>
<accession>A0A2V1ISG0</accession>